<proteinExistence type="predicted"/>
<evidence type="ECO:0000313" key="2">
    <source>
        <dbReference type="Proteomes" id="UP000811365"/>
    </source>
</evidence>
<reference evidence="1" key="1">
    <citation type="submission" date="2021-02" db="EMBL/GenBank/DDBJ databases">
        <title>Infant gut strain persistence is associated with maternal origin, phylogeny, and functional potential including surface adhesion and iron acquisition.</title>
        <authorList>
            <person name="Lou Y.C."/>
        </authorList>
    </citation>
    <scope>NUCLEOTIDE SEQUENCE</scope>
    <source>
        <strain evidence="1">L2_039_000G1_dasL2_039_000G1_maxbin2.maxbin.077</strain>
    </source>
</reference>
<sequence>MKIFAACPECGCTDWIRFDSGGFVCNGCGRLIFTDEMTLKGEDDDEVGNGN</sequence>
<comment type="caution">
    <text evidence="1">The sequence shown here is derived from an EMBL/GenBank/DDBJ whole genome shotgun (WGS) entry which is preliminary data.</text>
</comment>
<evidence type="ECO:0000313" key="1">
    <source>
        <dbReference type="EMBL" id="MBS6622329.1"/>
    </source>
</evidence>
<accession>A0A9E1GL38</accession>
<dbReference type="SUPFAM" id="SSF57783">
    <property type="entry name" value="Zinc beta-ribbon"/>
    <property type="match status" value="1"/>
</dbReference>
<dbReference type="Proteomes" id="UP000811365">
    <property type="component" value="Unassembled WGS sequence"/>
</dbReference>
<dbReference type="EMBL" id="JAGZYH010000033">
    <property type="protein sequence ID" value="MBS6622329.1"/>
    <property type="molecule type" value="Genomic_DNA"/>
</dbReference>
<name>A0A9E1GL38_9FIRM</name>
<dbReference type="AlphaFoldDB" id="A0A9E1GL38"/>
<gene>
    <name evidence="1" type="ORF">KH315_09255</name>
</gene>
<organism evidence="1 2">
    <name type="scientific">Faecalibacterium prausnitzii</name>
    <dbReference type="NCBI Taxonomy" id="853"/>
    <lineage>
        <taxon>Bacteria</taxon>
        <taxon>Bacillati</taxon>
        <taxon>Bacillota</taxon>
        <taxon>Clostridia</taxon>
        <taxon>Eubacteriales</taxon>
        <taxon>Oscillospiraceae</taxon>
        <taxon>Faecalibacterium</taxon>
    </lineage>
</organism>
<protein>
    <submittedName>
        <fullName evidence="1">Uncharacterized protein</fullName>
    </submittedName>
</protein>